<protein>
    <recommendedName>
        <fullName evidence="6">Flavohemoprotein</fullName>
        <ecNumber evidence="5">1.14.12.17</ecNumber>
    </recommendedName>
    <alternativeName>
        <fullName evidence="17">Flavohemoglobin</fullName>
    </alternativeName>
    <alternativeName>
        <fullName evidence="16">Hemoglobin-like protein</fullName>
    </alternativeName>
    <alternativeName>
        <fullName evidence="18">Nitric oxide dioxygenase</fullName>
    </alternativeName>
</protein>
<proteinExistence type="inferred from homology"/>
<evidence type="ECO:0000256" key="20">
    <source>
        <dbReference type="ARBA" id="ARBA00049433"/>
    </source>
</evidence>
<dbReference type="GO" id="GO:0071949">
    <property type="term" value="F:FAD binding"/>
    <property type="evidence" value="ECO:0007669"/>
    <property type="project" value="TreeGrafter"/>
</dbReference>
<keyword evidence="13 24" id="KW-0560">Oxidoreductase</keyword>
<organism evidence="24 25">
    <name type="scientific">Paenimyroides tangerinum</name>
    <dbReference type="NCBI Taxonomy" id="2488728"/>
    <lineage>
        <taxon>Bacteria</taxon>
        <taxon>Pseudomonadati</taxon>
        <taxon>Bacteroidota</taxon>
        <taxon>Flavobacteriia</taxon>
        <taxon>Flavobacteriales</taxon>
        <taxon>Flavobacteriaceae</taxon>
        <taxon>Paenimyroides</taxon>
    </lineage>
</organism>
<dbReference type="GO" id="GO:0071500">
    <property type="term" value="P:cellular response to nitrosative stress"/>
    <property type="evidence" value="ECO:0007669"/>
    <property type="project" value="TreeGrafter"/>
</dbReference>
<evidence type="ECO:0000313" key="24">
    <source>
        <dbReference type="EMBL" id="RRJ88015.1"/>
    </source>
</evidence>
<dbReference type="InterPro" id="IPR000971">
    <property type="entry name" value="Globin"/>
</dbReference>
<dbReference type="CDD" id="cd06184">
    <property type="entry name" value="flavohem_like_fad_nad_binding"/>
    <property type="match status" value="1"/>
</dbReference>
<dbReference type="Pfam" id="PF00042">
    <property type="entry name" value="Globin"/>
    <property type="match status" value="1"/>
</dbReference>
<dbReference type="GO" id="GO:0046872">
    <property type="term" value="F:metal ion binding"/>
    <property type="evidence" value="ECO:0007669"/>
    <property type="project" value="UniProtKB-KW"/>
</dbReference>
<keyword evidence="25" id="KW-1185">Reference proteome</keyword>
<dbReference type="InterPro" id="IPR001433">
    <property type="entry name" value="OxRdtase_FAD/NAD-bd"/>
</dbReference>
<evidence type="ECO:0000256" key="21">
    <source>
        <dbReference type="RuleBase" id="RU000356"/>
    </source>
</evidence>
<dbReference type="FunFam" id="3.40.50.80:FF:000010">
    <property type="entry name" value="Flavohemoprotein"/>
    <property type="match status" value="1"/>
</dbReference>
<dbReference type="SUPFAM" id="SSF63380">
    <property type="entry name" value="Riboflavin synthase domain-like"/>
    <property type="match status" value="1"/>
</dbReference>
<dbReference type="RefSeq" id="WP_125020056.1">
    <property type="nucleotide sequence ID" value="NZ_RQVQ01000046.1"/>
</dbReference>
<evidence type="ECO:0000256" key="9">
    <source>
        <dbReference type="ARBA" id="ARBA00022630"/>
    </source>
</evidence>
<evidence type="ECO:0000256" key="11">
    <source>
        <dbReference type="ARBA" id="ARBA00022827"/>
    </source>
</evidence>
<dbReference type="InterPro" id="IPR017938">
    <property type="entry name" value="Riboflavin_synthase-like_b-brl"/>
</dbReference>
<keyword evidence="11" id="KW-0274">FAD</keyword>
<dbReference type="Proteomes" id="UP000275719">
    <property type="component" value="Unassembled WGS sequence"/>
</dbReference>
<dbReference type="PROSITE" id="PS51384">
    <property type="entry name" value="FAD_FR"/>
    <property type="match status" value="1"/>
</dbReference>
<name>A0A3P3VYZ8_9FLAO</name>
<dbReference type="AlphaFoldDB" id="A0A3P3VYZ8"/>
<comment type="catalytic activity">
    <reaction evidence="20">
        <text>2 nitric oxide + NADPH + 2 O2 = 2 nitrate + NADP(+) + H(+)</text>
        <dbReference type="Rhea" id="RHEA:19465"/>
        <dbReference type="ChEBI" id="CHEBI:15378"/>
        <dbReference type="ChEBI" id="CHEBI:15379"/>
        <dbReference type="ChEBI" id="CHEBI:16480"/>
        <dbReference type="ChEBI" id="CHEBI:17632"/>
        <dbReference type="ChEBI" id="CHEBI:57783"/>
        <dbReference type="ChEBI" id="CHEBI:58349"/>
        <dbReference type="EC" id="1.14.12.17"/>
    </reaction>
</comment>
<dbReference type="SUPFAM" id="SSF46458">
    <property type="entry name" value="Globin-like"/>
    <property type="match status" value="1"/>
</dbReference>
<dbReference type="PROSITE" id="PS01033">
    <property type="entry name" value="GLOBIN"/>
    <property type="match status" value="1"/>
</dbReference>
<dbReference type="InterPro" id="IPR017927">
    <property type="entry name" value="FAD-bd_FR_type"/>
</dbReference>
<keyword evidence="12" id="KW-0521">NADP</keyword>
<evidence type="ECO:0000256" key="17">
    <source>
        <dbReference type="ARBA" id="ARBA00030929"/>
    </source>
</evidence>
<dbReference type="NCBIfam" id="NF009805">
    <property type="entry name" value="PRK13289.1"/>
    <property type="match status" value="1"/>
</dbReference>
<keyword evidence="8 21" id="KW-0561">Oxygen transport</keyword>
<dbReference type="GO" id="GO:0005344">
    <property type="term" value="F:oxygen carrier activity"/>
    <property type="evidence" value="ECO:0007669"/>
    <property type="project" value="UniProtKB-KW"/>
</dbReference>
<evidence type="ECO:0000313" key="25">
    <source>
        <dbReference type="Proteomes" id="UP000275719"/>
    </source>
</evidence>
<evidence type="ECO:0000259" key="23">
    <source>
        <dbReference type="PROSITE" id="PS51384"/>
    </source>
</evidence>
<evidence type="ECO:0000256" key="2">
    <source>
        <dbReference type="ARBA" id="ARBA00001974"/>
    </source>
</evidence>
<evidence type="ECO:0000256" key="8">
    <source>
        <dbReference type="ARBA" id="ARBA00022621"/>
    </source>
</evidence>
<evidence type="ECO:0000256" key="5">
    <source>
        <dbReference type="ARBA" id="ARBA00012229"/>
    </source>
</evidence>
<dbReference type="GO" id="GO:0020037">
    <property type="term" value="F:heme binding"/>
    <property type="evidence" value="ECO:0007669"/>
    <property type="project" value="InterPro"/>
</dbReference>
<dbReference type="EMBL" id="RQVQ01000046">
    <property type="protein sequence ID" value="RRJ88015.1"/>
    <property type="molecule type" value="Genomic_DNA"/>
</dbReference>
<feature type="domain" description="Globin" evidence="22">
    <location>
        <begin position="1"/>
        <end position="137"/>
    </location>
</feature>
<dbReference type="Gene3D" id="2.40.30.10">
    <property type="entry name" value="Translation factors"/>
    <property type="match status" value="1"/>
</dbReference>
<comment type="cofactor">
    <cofactor evidence="2">
        <name>FAD</name>
        <dbReference type="ChEBI" id="CHEBI:57692"/>
    </cofactor>
</comment>
<dbReference type="Gene3D" id="1.10.490.10">
    <property type="entry name" value="Globins"/>
    <property type="match status" value="1"/>
</dbReference>
<dbReference type="EC" id="1.14.12.17" evidence="5"/>
<evidence type="ECO:0000256" key="18">
    <source>
        <dbReference type="ARBA" id="ARBA00033187"/>
    </source>
</evidence>
<dbReference type="PANTHER" id="PTHR43396:SF3">
    <property type="entry name" value="FLAVOHEMOPROTEIN"/>
    <property type="match status" value="1"/>
</dbReference>
<dbReference type="FunFam" id="1.10.490.10:FF:000003">
    <property type="entry name" value="Flavohemoprotein"/>
    <property type="match status" value="1"/>
</dbReference>
<evidence type="ECO:0000256" key="10">
    <source>
        <dbReference type="ARBA" id="ARBA00022723"/>
    </source>
</evidence>
<evidence type="ECO:0000256" key="4">
    <source>
        <dbReference type="ARBA" id="ARBA00008414"/>
    </source>
</evidence>
<keyword evidence="9" id="KW-0285">Flavoprotein</keyword>
<dbReference type="Gene3D" id="3.40.50.80">
    <property type="entry name" value="Nucleotide-binding domain of ferredoxin-NADP reductase (FNR) module"/>
    <property type="match status" value="1"/>
</dbReference>
<keyword evidence="15" id="KW-0520">NAD</keyword>
<dbReference type="OrthoDB" id="9801223at2"/>
<evidence type="ECO:0000256" key="7">
    <source>
        <dbReference type="ARBA" id="ARBA00022617"/>
    </source>
</evidence>
<evidence type="ECO:0000256" key="13">
    <source>
        <dbReference type="ARBA" id="ARBA00023002"/>
    </source>
</evidence>
<dbReference type="InterPro" id="IPR009050">
    <property type="entry name" value="Globin-like_sf"/>
</dbReference>
<comment type="cofactor">
    <cofactor evidence="1">
        <name>heme b</name>
        <dbReference type="ChEBI" id="CHEBI:60344"/>
    </cofactor>
</comment>
<dbReference type="InterPro" id="IPR039261">
    <property type="entry name" value="FNR_nucleotide-bd"/>
</dbReference>
<comment type="similarity">
    <text evidence="4">Belongs to the globin family. Two-domain flavohemoproteins subfamily.</text>
</comment>
<evidence type="ECO:0000256" key="15">
    <source>
        <dbReference type="ARBA" id="ARBA00023027"/>
    </source>
</evidence>
<evidence type="ECO:0000256" key="14">
    <source>
        <dbReference type="ARBA" id="ARBA00023004"/>
    </source>
</evidence>
<keyword evidence="21" id="KW-0813">Transport</keyword>
<evidence type="ECO:0000256" key="19">
    <source>
        <dbReference type="ARBA" id="ARBA00048649"/>
    </source>
</evidence>
<keyword evidence="14" id="KW-0408">Iron</keyword>
<evidence type="ECO:0000259" key="22">
    <source>
        <dbReference type="PROSITE" id="PS01033"/>
    </source>
</evidence>
<feature type="domain" description="FAD-binding FR-type" evidence="23">
    <location>
        <begin position="151"/>
        <end position="261"/>
    </location>
</feature>
<dbReference type="GO" id="GO:0019825">
    <property type="term" value="F:oxygen binding"/>
    <property type="evidence" value="ECO:0007669"/>
    <property type="project" value="InterPro"/>
</dbReference>
<dbReference type="GO" id="GO:0008941">
    <property type="term" value="F:nitric oxide dioxygenase NAD(P)H activity"/>
    <property type="evidence" value="ECO:0007669"/>
    <property type="project" value="UniProtKB-EC"/>
</dbReference>
<evidence type="ECO:0000256" key="1">
    <source>
        <dbReference type="ARBA" id="ARBA00001970"/>
    </source>
</evidence>
<dbReference type="PRINTS" id="PR00410">
    <property type="entry name" value="PHEHYDRXLASE"/>
</dbReference>
<comment type="similarity">
    <text evidence="3">In the C-terminal section; belongs to the flavoprotein pyridine nucleotide cytochrome reductase family.</text>
</comment>
<gene>
    <name evidence="24" type="ORF">EG240_14405</name>
</gene>
<dbReference type="Pfam" id="PF00175">
    <property type="entry name" value="NAD_binding_1"/>
    <property type="match status" value="1"/>
</dbReference>
<dbReference type="InterPro" id="IPR012292">
    <property type="entry name" value="Globin/Proto"/>
</dbReference>
<comment type="catalytic activity">
    <reaction evidence="19">
        <text>2 nitric oxide + NADH + 2 O2 = 2 nitrate + NAD(+) + H(+)</text>
        <dbReference type="Rhea" id="RHEA:19469"/>
        <dbReference type="ChEBI" id="CHEBI:15378"/>
        <dbReference type="ChEBI" id="CHEBI:15379"/>
        <dbReference type="ChEBI" id="CHEBI:16480"/>
        <dbReference type="ChEBI" id="CHEBI:17632"/>
        <dbReference type="ChEBI" id="CHEBI:57540"/>
        <dbReference type="ChEBI" id="CHEBI:57945"/>
        <dbReference type="EC" id="1.14.12.17"/>
    </reaction>
</comment>
<evidence type="ECO:0000256" key="6">
    <source>
        <dbReference type="ARBA" id="ARBA00014637"/>
    </source>
</evidence>
<evidence type="ECO:0000256" key="3">
    <source>
        <dbReference type="ARBA" id="ARBA00006401"/>
    </source>
</evidence>
<dbReference type="PANTHER" id="PTHR43396">
    <property type="entry name" value="FLAVOHEMOPROTEIN"/>
    <property type="match status" value="1"/>
</dbReference>
<reference evidence="24 25" key="1">
    <citation type="submission" date="2018-11" db="EMBL/GenBank/DDBJ databases">
        <title>Flavobacterium sp. nov., YIM 102701-2 draft genome.</title>
        <authorList>
            <person name="Li G."/>
            <person name="Jiang Y."/>
        </authorList>
    </citation>
    <scope>NUCLEOTIDE SEQUENCE [LARGE SCALE GENOMIC DNA]</scope>
    <source>
        <strain evidence="24 25">YIM 102701-2</strain>
    </source>
</reference>
<sequence>MTNEQKQLVKATVPVLREHGVLLTTHFYNRMFQFNPELKNMFNMGNQQNSKQQTALAMAVLAYAENIEDPSVLLPVVGNIGHKHTSLDIRPEHYTIVGNHLIASIQEVLGEAATPELVDAWTIAYNQLASLMSGHEQGLYKRHTEQKGGWTGWRPFVVKQKIVESAEITSFYLYPTDNGSVENHLPGQYISLRLFLPELQLLQPRQYSISSAPNGEYYRISVKREAGSQHPDGMISNRLHDYINQGDVVDLSAPAGTFVLNASSDLPKVFISGGVGQTPLLSMLENLISNKNNINVPITWVHGCRNEEVHAFKDKVAEISHVNSNINQHIFYEQLKETQNDKYEGWVDLEVLKDTILENETEYYICGPAPFIKKHYNFLIENGVQKSAIYFEEFGPASLQLN</sequence>
<evidence type="ECO:0000256" key="16">
    <source>
        <dbReference type="ARBA" id="ARBA00030024"/>
    </source>
</evidence>
<accession>A0A3P3VYZ8</accession>
<keyword evidence="7 21" id="KW-0349">Heme</keyword>
<dbReference type="SUPFAM" id="SSF52343">
    <property type="entry name" value="Ferredoxin reductase-like, C-terminal NADP-linked domain"/>
    <property type="match status" value="1"/>
</dbReference>
<keyword evidence="10" id="KW-0479">Metal-binding</keyword>
<evidence type="ECO:0000256" key="12">
    <source>
        <dbReference type="ARBA" id="ARBA00022857"/>
    </source>
</evidence>
<comment type="caution">
    <text evidence="24">The sequence shown here is derived from an EMBL/GenBank/DDBJ whole genome shotgun (WGS) entry which is preliminary data.</text>
</comment>
<dbReference type="GO" id="GO:0046210">
    <property type="term" value="P:nitric oxide catabolic process"/>
    <property type="evidence" value="ECO:0007669"/>
    <property type="project" value="TreeGrafter"/>
</dbReference>
<dbReference type="CDD" id="cd14779">
    <property type="entry name" value="FHP_Ae-globin-like"/>
    <property type="match status" value="1"/>
</dbReference>
<dbReference type="FunFam" id="2.40.30.10:FF:000034">
    <property type="entry name" value="Flavohemoprotein"/>
    <property type="match status" value="1"/>
</dbReference>